<dbReference type="PROSITE" id="PS50283">
    <property type="entry name" value="NA_SOLUT_SYMP_3"/>
    <property type="match status" value="1"/>
</dbReference>
<evidence type="ECO:0000256" key="14">
    <source>
        <dbReference type="SAM" id="Phobius"/>
    </source>
</evidence>
<dbReference type="GO" id="GO:0005298">
    <property type="term" value="F:proline:sodium symporter activity"/>
    <property type="evidence" value="ECO:0007669"/>
    <property type="project" value="TreeGrafter"/>
</dbReference>
<evidence type="ECO:0000256" key="13">
    <source>
        <dbReference type="RuleBase" id="RU362091"/>
    </source>
</evidence>
<feature type="transmembrane region" description="Helical" evidence="14">
    <location>
        <begin position="390"/>
        <end position="414"/>
    </location>
</feature>
<evidence type="ECO:0000256" key="3">
    <source>
        <dbReference type="ARBA" id="ARBA00022448"/>
    </source>
</evidence>
<dbReference type="GO" id="GO:0015824">
    <property type="term" value="P:proline transport"/>
    <property type="evidence" value="ECO:0007669"/>
    <property type="project" value="TreeGrafter"/>
</dbReference>
<evidence type="ECO:0000313" key="15">
    <source>
        <dbReference type="EMBL" id="QEG36688.1"/>
    </source>
</evidence>
<name>A0A5B9QCI8_9BACT</name>
<feature type="transmembrane region" description="Helical" evidence="14">
    <location>
        <begin position="80"/>
        <end position="98"/>
    </location>
</feature>
<keyword evidence="16" id="KW-1185">Reference proteome</keyword>
<dbReference type="PANTHER" id="PTHR48086">
    <property type="entry name" value="SODIUM/PROLINE SYMPORTER-RELATED"/>
    <property type="match status" value="1"/>
</dbReference>
<feature type="transmembrane region" description="Helical" evidence="14">
    <location>
        <begin position="6"/>
        <end position="28"/>
    </location>
</feature>
<dbReference type="InterPro" id="IPR038377">
    <property type="entry name" value="Na/Glc_symporter_sf"/>
</dbReference>
<dbReference type="KEGG" id="bgok:Pr1d_40240"/>
<evidence type="ECO:0000256" key="7">
    <source>
        <dbReference type="ARBA" id="ARBA00022989"/>
    </source>
</evidence>
<keyword evidence="5 14" id="KW-0812">Transmembrane</keyword>
<dbReference type="Pfam" id="PF00474">
    <property type="entry name" value="SSF"/>
    <property type="match status" value="2"/>
</dbReference>
<evidence type="ECO:0000256" key="6">
    <source>
        <dbReference type="ARBA" id="ARBA00022847"/>
    </source>
</evidence>
<comment type="similarity">
    <text evidence="2 13">Belongs to the sodium:solute symporter (SSF) (TC 2.A.21) family.</text>
</comment>
<dbReference type="PANTHER" id="PTHR48086:SF3">
    <property type="entry name" value="SODIUM_PROLINE SYMPORTER"/>
    <property type="match status" value="1"/>
</dbReference>
<gene>
    <name evidence="15" type="primary">sglT_11</name>
    <name evidence="15" type="ORF">Pr1d_40240</name>
</gene>
<feature type="transmembrane region" description="Helical" evidence="14">
    <location>
        <begin position="603"/>
        <end position="624"/>
    </location>
</feature>
<feature type="transmembrane region" description="Helical" evidence="14">
    <location>
        <begin position="539"/>
        <end position="558"/>
    </location>
</feature>
<evidence type="ECO:0000256" key="5">
    <source>
        <dbReference type="ARBA" id="ARBA00022692"/>
    </source>
</evidence>
<evidence type="ECO:0000256" key="12">
    <source>
        <dbReference type="ARBA" id="ARBA00033708"/>
    </source>
</evidence>
<organism evidence="15 16">
    <name type="scientific">Bythopirellula goksoeyrii</name>
    <dbReference type="NCBI Taxonomy" id="1400387"/>
    <lineage>
        <taxon>Bacteria</taxon>
        <taxon>Pseudomonadati</taxon>
        <taxon>Planctomycetota</taxon>
        <taxon>Planctomycetia</taxon>
        <taxon>Pirellulales</taxon>
        <taxon>Lacipirellulaceae</taxon>
        <taxon>Bythopirellula</taxon>
    </lineage>
</organism>
<evidence type="ECO:0000256" key="1">
    <source>
        <dbReference type="ARBA" id="ARBA00004651"/>
    </source>
</evidence>
<feature type="transmembrane region" description="Helical" evidence="14">
    <location>
        <begin position="153"/>
        <end position="179"/>
    </location>
</feature>
<keyword evidence="10 14" id="KW-0472">Membrane</keyword>
<dbReference type="EMBL" id="CP042913">
    <property type="protein sequence ID" value="QEG36688.1"/>
    <property type="molecule type" value="Genomic_DNA"/>
</dbReference>
<feature type="transmembrane region" description="Helical" evidence="14">
    <location>
        <begin position="290"/>
        <end position="314"/>
    </location>
</feature>
<dbReference type="InterPro" id="IPR050277">
    <property type="entry name" value="Sodium:Solute_Symporter"/>
</dbReference>
<keyword evidence="3" id="KW-0813">Transport</keyword>
<evidence type="ECO:0000256" key="10">
    <source>
        <dbReference type="ARBA" id="ARBA00023136"/>
    </source>
</evidence>
<feature type="transmembrane region" description="Helical" evidence="14">
    <location>
        <begin position="476"/>
        <end position="494"/>
    </location>
</feature>
<feature type="transmembrane region" description="Helical" evidence="14">
    <location>
        <begin position="191"/>
        <end position="209"/>
    </location>
</feature>
<keyword evidence="11" id="KW-0739">Sodium transport</keyword>
<comment type="catalytic activity">
    <reaction evidence="12">
        <text>L-proline(in) + Na(+)(in) = L-proline(out) + Na(+)(out)</text>
        <dbReference type="Rhea" id="RHEA:28967"/>
        <dbReference type="ChEBI" id="CHEBI:29101"/>
        <dbReference type="ChEBI" id="CHEBI:60039"/>
    </reaction>
</comment>
<reference evidence="15 16" key="1">
    <citation type="submission" date="2019-08" db="EMBL/GenBank/DDBJ databases">
        <title>Deep-cultivation of Planctomycetes and their phenomic and genomic characterization uncovers novel biology.</title>
        <authorList>
            <person name="Wiegand S."/>
            <person name="Jogler M."/>
            <person name="Boedeker C."/>
            <person name="Pinto D."/>
            <person name="Vollmers J."/>
            <person name="Rivas-Marin E."/>
            <person name="Kohn T."/>
            <person name="Peeters S.H."/>
            <person name="Heuer A."/>
            <person name="Rast P."/>
            <person name="Oberbeckmann S."/>
            <person name="Bunk B."/>
            <person name="Jeske O."/>
            <person name="Meyerdierks A."/>
            <person name="Storesund J.E."/>
            <person name="Kallscheuer N."/>
            <person name="Luecker S."/>
            <person name="Lage O.M."/>
            <person name="Pohl T."/>
            <person name="Merkel B.J."/>
            <person name="Hornburger P."/>
            <person name="Mueller R.-W."/>
            <person name="Bruemmer F."/>
            <person name="Labrenz M."/>
            <person name="Spormann A.M."/>
            <person name="Op den Camp H."/>
            <person name="Overmann J."/>
            <person name="Amann R."/>
            <person name="Jetten M.S.M."/>
            <person name="Mascher T."/>
            <person name="Medema M.H."/>
            <person name="Devos D.P."/>
            <person name="Kaster A.-K."/>
            <person name="Ovreas L."/>
            <person name="Rohde M."/>
            <person name="Galperin M.Y."/>
            <person name="Jogler C."/>
        </authorList>
    </citation>
    <scope>NUCLEOTIDE SEQUENCE [LARGE SCALE GENOMIC DNA]</scope>
    <source>
        <strain evidence="15 16">Pr1d</strain>
    </source>
</reference>
<dbReference type="InterPro" id="IPR001734">
    <property type="entry name" value="Na/solute_symporter"/>
</dbReference>
<comment type="subcellular location">
    <subcellularLocation>
        <location evidence="1">Cell membrane</location>
        <topology evidence="1">Multi-pass membrane protein</topology>
    </subcellularLocation>
</comment>
<feature type="transmembrane region" description="Helical" evidence="14">
    <location>
        <begin position="501"/>
        <end position="519"/>
    </location>
</feature>
<protein>
    <submittedName>
        <fullName evidence="15">Sodium/glucose cotransporter</fullName>
    </submittedName>
</protein>
<keyword evidence="8" id="KW-0915">Sodium</keyword>
<feature type="transmembrane region" description="Helical" evidence="14">
    <location>
        <begin position="448"/>
        <end position="470"/>
    </location>
</feature>
<dbReference type="OrthoDB" id="9814523at2"/>
<accession>A0A5B9QCI8</accession>
<dbReference type="GO" id="GO:0005886">
    <property type="term" value="C:plasma membrane"/>
    <property type="evidence" value="ECO:0007669"/>
    <property type="project" value="UniProtKB-SubCell"/>
</dbReference>
<feature type="transmembrane region" description="Helical" evidence="14">
    <location>
        <begin position="48"/>
        <end position="74"/>
    </location>
</feature>
<evidence type="ECO:0000256" key="11">
    <source>
        <dbReference type="ARBA" id="ARBA00023201"/>
    </source>
</evidence>
<keyword evidence="7 14" id="KW-1133">Transmembrane helix</keyword>
<dbReference type="Proteomes" id="UP000323917">
    <property type="component" value="Chromosome"/>
</dbReference>
<dbReference type="Gene3D" id="1.20.1730.10">
    <property type="entry name" value="Sodium/glucose cotransporter"/>
    <property type="match status" value="1"/>
</dbReference>
<keyword evidence="9" id="KW-0406">Ion transport</keyword>
<evidence type="ECO:0000256" key="4">
    <source>
        <dbReference type="ARBA" id="ARBA00022475"/>
    </source>
</evidence>
<sequence>MSQHYLNTADLSVIGVYLLVLILLGFFLKRKASSSLENYLVGDRSLPWWMLGISGTSQYMDVAGSMVIVSFLYLLGPRGLFIEFRGGASLLLVVMMLWTGKWHRRSGCLTGAEWMIYRFGNGAGGQFAQFAKALSGILTTLGMLTYLAKGTGLFLSTMIPFSPITCAVGMFAVATCYTMLSGFYGVVFTDLLQFFILGVAAVLLVVLSWEKIPDIHSLATLADTVTHNEHWTEALPRIQTHMPPGYERYESLLLFATIYLFRNLIFGLGCGDDPKYFGARSDADCSKLSLLWTTLLSIRWPALMAIAVLGLTLVNSLIPDTSKLPQVADLIQTHIPTNEENWDHTLAQIVHDQKSQPPELIAGLETQLGTDWANKLLLVNFYGVVNSERIMPAVFLAYVPAGLRGLMIVALIAASMSTFDSWVNLSSGFFVRDIYQKHLRPTASMSELIVATWIFIMGLVAIALVCAFFVSNINEIWVWIIMSLGGGLMVPLLLRFYWWRFNGAGFAIGCIVGMVAAIAQRVITPWISEPYQFLATEPWSLALLGLIGLIASVLGSLLTKPTPEPVLRNFYLTTLPFGFWSEFKSELPNSLREQVSTEHRREVMAIPFALTYQVMIFLAPMLFLIRNYSAALICVIAAAIALTGLYWIWLRHIHRSDENVAAAKSLLRQES</sequence>
<dbReference type="GO" id="GO:0015193">
    <property type="term" value="F:L-proline transmembrane transporter activity"/>
    <property type="evidence" value="ECO:0007669"/>
    <property type="project" value="TreeGrafter"/>
</dbReference>
<feature type="transmembrane region" description="Helical" evidence="14">
    <location>
        <begin position="630"/>
        <end position="649"/>
    </location>
</feature>
<dbReference type="RefSeq" id="WP_148075008.1">
    <property type="nucleotide sequence ID" value="NZ_CP042913.1"/>
</dbReference>
<evidence type="ECO:0000313" key="16">
    <source>
        <dbReference type="Proteomes" id="UP000323917"/>
    </source>
</evidence>
<evidence type="ECO:0000256" key="9">
    <source>
        <dbReference type="ARBA" id="ARBA00023065"/>
    </source>
</evidence>
<evidence type="ECO:0000256" key="8">
    <source>
        <dbReference type="ARBA" id="ARBA00023053"/>
    </source>
</evidence>
<keyword evidence="6" id="KW-0769">Symport</keyword>
<keyword evidence="4" id="KW-1003">Cell membrane</keyword>
<feature type="transmembrane region" description="Helical" evidence="14">
    <location>
        <begin position="127"/>
        <end position="147"/>
    </location>
</feature>
<proteinExistence type="inferred from homology"/>
<evidence type="ECO:0000256" key="2">
    <source>
        <dbReference type="ARBA" id="ARBA00006434"/>
    </source>
</evidence>
<dbReference type="AlphaFoldDB" id="A0A5B9QCI8"/>